<proteinExistence type="predicted"/>
<evidence type="ECO:0000256" key="2">
    <source>
        <dbReference type="ARBA" id="ARBA00022989"/>
    </source>
</evidence>
<reference evidence="6" key="1">
    <citation type="journal article" date="2019" name="Int. J. Syst. Evol. Microbiol.">
        <title>The Global Catalogue of Microorganisms (GCM) 10K type strain sequencing project: providing services to taxonomists for standard genome sequencing and annotation.</title>
        <authorList>
            <consortium name="The Broad Institute Genomics Platform"/>
            <consortium name="The Broad Institute Genome Sequencing Center for Infectious Disease"/>
            <person name="Wu L."/>
            <person name="Ma J."/>
        </authorList>
    </citation>
    <scope>NUCLEOTIDE SEQUENCE [LARGE SCALE GENOMIC DNA]</scope>
    <source>
        <strain evidence="6">NBRC 111756</strain>
    </source>
</reference>
<dbReference type="PANTHER" id="PTHR23546">
    <property type="entry name" value="TRANSPORT PROTEIN"/>
    <property type="match status" value="1"/>
</dbReference>
<accession>A0ABW1ZZ55</accession>
<feature type="transmembrane region" description="Helical" evidence="4">
    <location>
        <begin position="165"/>
        <end position="184"/>
    </location>
</feature>
<evidence type="ECO:0000256" key="3">
    <source>
        <dbReference type="ARBA" id="ARBA00023136"/>
    </source>
</evidence>
<feature type="transmembrane region" description="Helical" evidence="4">
    <location>
        <begin position="205"/>
        <end position="231"/>
    </location>
</feature>
<organism evidence="5 6">
    <name type="scientific">Marinobacterium aestuariivivens</name>
    <dbReference type="NCBI Taxonomy" id="1698799"/>
    <lineage>
        <taxon>Bacteria</taxon>
        <taxon>Pseudomonadati</taxon>
        <taxon>Pseudomonadota</taxon>
        <taxon>Gammaproteobacteria</taxon>
        <taxon>Oceanospirillales</taxon>
        <taxon>Oceanospirillaceae</taxon>
        <taxon>Marinobacterium</taxon>
    </lineage>
</organism>
<evidence type="ECO:0000256" key="4">
    <source>
        <dbReference type="SAM" id="Phobius"/>
    </source>
</evidence>
<protein>
    <submittedName>
        <fullName evidence="5">MFS transporter</fullName>
    </submittedName>
</protein>
<feature type="transmembrane region" description="Helical" evidence="4">
    <location>
        <begin position="77"/>
        <end position="94"/>
    </location>
</feature>
<gene>
    <name evidence="5" type="ORF">ACFQDL_10215</name>
</gene>
<evidence type="ECO:0000256" key="1">
    <source>
        <dbReference type="ARBA" id="ARBA00022692"/>
    </source>
</evidence>
<dbReference type="InterPro" id="IPR036259">
    <property type="entry name" value="MFS_trans_sf"/>
</dbReference>
<feature type="transmembrane region" description="Helical" evidence="4">
    <location>
        <begin position="272"/>
        <end position="290"/>
    </location>
</feature>
<keyword evidence="2 4" id="KW-1133">Transmembrane helix</keyword>
<feature type="transmembrane region" description="Helical" evidence="4">
    <location>
        <begin position="296"/>
        <end position="317"/>
    </location>
</feature>
<feature type="transmembrane region" description="Helical" evidence="4">
    <location>
        <begin position="141"/>
        <end position="159"/>
    </location>
</feature>
<dbReference type="Proteomes" id="UP001596422">
    <property type="component" value="Unassembled WGS sequence"/>
</dbReference>
<feature type="transmembrane region" description="Helical" evidence="4">
    <location>
        <begin position="338"/>
        <end position="358"/>
    </location>
</feature>
<sequence>MTVRQRHPVRVVMLCHFIAALAALGMPPFFATILLDEFGSGRTELVGWFYVLPTLCTALAAPWWGRFADRYGARPSLLRAQLGLALGFLLASLAPSPLWFALALVVQGLLGGTFAASNAYLATLTQGQGLARSLNAMQGSARAALVVAPVLFGWLMAWLTPLALYGYLALLPLLAALLLLRLPAHGAGAARVAKPPREACETGDRVAPALLFLLQFGFSFACVIGFPYFIADAGARFDGLGRVQLAWLFSLPHLVYLLLARPLGRWLQGWSTLRALQLALALLALSYWGQYQADDVTSLLLLRLLMGFAMTASFLMLHRLMSAASQVRAGHLFGRLDAASKWAGVGAGLGAGVLSGLWGLASPLLAAALLLLPLCFCLQTAIVSHSSSLSQRS</sequence>
<feature type="transmembrane region" description="Helical" evidence="4">
    <location>
        <begin position="47"/>
        <end position="65"/>
    </location>
</feature>
<dbReference type="Pfam" id="PF07690">
    <property type="entry name" value="MFS_1"/>
    <property type="match status" value="1"/>
</dbReference>
<dbReference type="EMBL" id="JBHSWE010000001">
    <property type="protein sequence ID" value="MFC6670418.1"/>
    <property type="molecule type" value="Genomic_DNA"/>
</dbReference>
<feature type="transmembrane region" description="Helical" evidence="4">
    <location>
        <begin position="364"/>
        <end position="383"/>
    </location>
</feature>
<comment type="caution">
    <text evidence="5">The sequence shown here is derived from an EMBL/GenBank/DDBJ whole genome shotgun (WGS) entry which is preliminary data.</text>
</comment>
<dbReference type="RefSeq" id="WP_379908921.1">
    <property type="nucleotide sequence ID" value="NZ_JBHSWE010000001.1"/>
</dbReference>
<feature type="transmembrane region" description="Helical" evidence="4">
    <location>
        <begin position="243"/>
        <end position="260"/>
    </location>
</feature>
<keyword evidence="3 4" id="KW-0472">Membrane</keyword>
<dbReference type="Gene3D" id="1.20.1250.20">
    <property type="entry name" value="MFS general substrate transporter like domains"/>
    <property type="match status" value="2"/>
</dbReference>
<keyword evidence="6" id="KW-1185">Reference proteome</keyword>
<dbReference type="PANTHER" id="PTHR23546:SF1">
    <property type="entry name" value="MEMBRANE PROTEIN"/>
    <property type="match status" value="1"/>
</dbReference>
<evidence type="ECO:0000313" key="5">
    <source>
        <dbReference type="EMBL" id="MFC6670418.1"/>
    </source>
</evidence>
<evidence type="ECO:0000313" key="6">
    <source>
        <dbReference type="Proteomes" id="UP001596422"/>
    </source>
</evidence>
<feature type="transmembrane region" description="Helical" evidence="4">
    <location>
        <begin position="100"/>
        <end position="121"/>
    </location>
</feature>
<name>A0ABW1ZZ55_9GAMM</name>
<dbReference type="SUPFAM" id="SSF103473">
    <property type="entry name" value="MFS general substrate transporter"/>
    <property type="match status" value="1"/>
</dbReference>
<keyword evidence="1 4" id="KW-0812">Transmembrane</keyword>
<feature type="transmembrane region" description="Helical" evidence="4">
    <location>
        <begin position="12"/>
        <end position="35"/>
    </location>
</feature>
<dbReference type="InterPro" id="IPR011701">
    <property type="entry name" value="MFS"/>
</dbReference>